<accession>A0ABZ1DYB4</accession>
<protein>
    <submittedName>
        <fullName evidence="3">Class I SAM-dependent methyltransferase</fullName>
        <ecNumber evidence="3">2.1.-.-</ecNumber>
    </submittedName>
</protein>
<keyword evidence="3" id="KW-0808">Transferase</keyword>
<organism evidence="3 4">
    <name type="scientific">Thioclava litoralis</name>
    <dbReference type="NCBI Taxonomy" id="3076557"/>
    <lineage>
        <taxon>Bacteria</taxon>
        <taxon>Pseudomonadati</taxon>
        <taxon>Pseudomonadota</taxon>
        <taxon>Alphaproteobacteria</taxon>
        <taxon>Rhodobacterales</taxon>
        <taxon>Paracoccaceae</taxon>
        <taxon>Thioclava</taxon>
    </lineage>
</organism>
<dbReference type="EC" id="2.1.-.-" evidence="3"/>
<feature type="region of interest" description="Disordered" evidence="1">
    <location>
        <begin position="245"/>
        <end position="264"/>
    </location>
</feature>
<dbReference type="InterPro" id="IPR029063">
    <property type="entry name" value="SAM-dependent_MTases_sf"/>
</dbReference>
<evidence type="ECO:0000313" key="3">
    <source>
        <dbReference type="EMBL" id="WRY33783.1"/>
    </source>
</evidence>
<name>A0ABZ1DYB4_9RHOB</name>
<evidence type="ECO:0000259" key="2">
    <source>
        <dbReference type="Pfam" id="PF08241"/>
    </source>
</evidence>
<dbReference type="Proteomes" id="UP001623290">
    <property type="component" value="Chromosome"/>
</dbReference>
<keyword evidence="3" id="KW-0489">Methyltransferase</keyword>
<keyword evidence="4" id="KW-1185">Reference proteome</keyword>
<dbReference type="GO" id="GO:0032259">
    <property type="term" value="P:methylation"/>
    <property type="evidence" value="ECO:0007669"/>
    <property type="project" value="UniProtKB-KW"/>
</dbReference>
<dbReference type="RefSeq" id="WP_406720923.1">
    <property type="nucleotide sequence ID" value="NZ_CP135443.1"/>
</dbReference>
<dbReference type="SUPFAM" id="SSF53335">
    <property type="entry name" value="S-adenosyl-L-methionine-dependent methyltransferases"/>
    <property type="match status" value="1"/>
</dbReference>
<dbReference type="Pfam" id="PF08241">
    <property type="entry name" value="Methyltransf_11"/>
    <property type="match status" value="1"/>
</dbReference>
<dbReference type="Gene3D" id="3.40.50.150">
    <property type="entry name" value="Vaccinia Virus protein VP39"/>
    <property type="match status" value="1"/>
</dbReference>
<dbReference type="EMBL" id="CP135443">
    <property type="protein sequence ID" value="WRY33783.1"/>
    <property type="molecule type" value="Genomic_DNA"/>
</dbReference>
<evidence type="ECO:0000256" key="1">
    <source>
        <dbReference type="SAM" id="MobiDB-lite"/>
    </source>
</evidence>
<dbReference type="InterPro" id="IPR013216">
    <property type="entry name" value="Methyltransf_11"/>
</dbReference>
<proteinExistence type="predicted"/>
<feature type="domain" description="Methyltransferase type 11" evidence="2">
    <location>
        <begin position="93"/>
        <end position="142"/>
    </location>
</feature>
<sequence length="264" mass="29363">MALPDTLCARLIETVKTHRLSGNFVMLGRQRWIGSRKGASAQLLTDTIARYLPGLSEADLKDPQSIYSEHFIRKLGFDTVDSMDMSDFEGASLVQDLSKPLPEALHHHFDVVYDGGTCEHIFDLPTAFRNLNAMLRPGGTLIGHSPCNGWINHGFYQITPEMVFGFWQRTLGYEVLDLKLQPMLPNFANAFATTTNPNDTGKRPRLSRQLPLNSPVMLLYVVRKPLEGSLGDGSVYQTDYMRKWDDAQPAPDADTGTGASMGTE</sequence>
<gene>
    <name evidence="3" type="ORF">RPE78_00370</name>
</gene>
<dbReference type="GO" id="GO:0008168">
    <property type="term" value="F:methyltransferase activity"/>
    <property type="evidence" value="ECO:0007669"/>
    <property type="project" value="UniProtKB-KW"/>
</dbReference>
<reference evidence="3 4" key="1">
    <citation type="submission" date="2023-09" db="EMBL/GenBank/DDBJ databases">
        <title>Thioclava shenzhenensis sp. nov., a multidrug resistant bacteria-antagonizing species isolated from coastal seawater.</title>
        <authorList>
            <person name="Long M."/>
        </authorList>
    </citation>
    <scope>NUCLEOTIDE SEQUENCE [LARGE SCALE GENOMIC DNA]</scope>
    <source>
        <strain evidence="3 4">FTW29</strain>
    </source>
</reference>
<evidence type="ECO:0000313" key="4">
    <source>
        <dbReference type="Proteomes" id="UP001623290"/>
    </source>
</evidence>